<dbReference type="Proteomes" id="UP000592294">
    <property type="component" value="Unassembled WGS sequence"/>
</dbReference>
<reference evidence="1 2" key="1">
    <citation type="submission" date="2020-06" db="EMBL/GenBank/DDBJ databases">
        <title>Whole-genome sequence of Allochromatium humboldtianum DSM 21881, type strain.</title>
        <authorList>
            <person name="Kyndt J.A."/>
            <person name="Meyer T.E."/>
        </authorList>
    </citation>
    <scope>NUCLEOTIDE SEQUENCE [LARGE SCALE GENOMIC DNA]</scope>
    <source>
        <strain evidence="1 2">DSM 21881</strain>
    </source>
</reference>
<evidence type="ECO:0000313" key="2">
    <source>
        <dbReference type="Proteomes" id="UP000592294"/>
    </source>
</evidence>
<dbReference type="RefSeq" id="WP_176977381.1">
    <property type="nucleotide sequence ID" value="NZ_JABZEO010000011.1"/>
</dbReference>
<proteinExistence type="predicted"/>
<gene>
    <name evidence="1" type="ORF">HW932_15400</name>
</gene>
<dbReference type="AlphaFoldDB" id="A0A850RBF0"/>
<accession>A0A850RBF0</accession>
<keyword evidence="2" id="KW-1185">Reference proteome</keyword>
<sequence length="216" mass="24935">MRKHIRYPRLHELSATAAEEFERLLKSALAGLWHLPDQHRPTAEQALTEAGLDPAYAIRGRGFEIAVWRSLLGEPDYEVRWIGFDEIESQFPDDVVAAAKLLHLLKFIQDRAHREGIANTPELSWFLIKQEVLRYFWIAFVVPELHAEGVTLKQSARRSGGPDVRVFALRLQRSGLSRAQARDRLMERFDFGKRRAYAILEDVWGPALGRKKPEKR</sequence>
<evidence type="ECO:0000313" key="1">
    <source>
        <dbReference type="EMBL" id="NVZ10648.1"/>
    </source>
</evidence>
<comment type="caution">
    <text evidence="1">The sequence shown here is derived from an EMBL/GenBank/DDBJ whole genome shotgun (WGS) entry which is preliminary data.</text>
</comment>
<protein>
    <submittedName>
        <fullName evidence="1">Uncharacterized protein</fullName>
    </submittedName>
</protein>
<name>A0A850RBF0_9GAMM</name>
<organism evidence="1 2">
    <name type="scientific">Allochromatium humboldtianum</name>
    <dbReference type="NCBI Taxonomy" id="504901"/>
    <lineage>
        <taxon>Bacteria</taxon>
        <taxon>Pseudomonadati</taxon>
        <taxon>Pseudomonadota</taxon>
        <taxon>Gammaproteobacteria</taxon>
        <taxon>Chromatiales</taxon>
        <taxon>Chromatiaceae</taxon>
        <taxon>Allochromatium</taxon>
    </lineage>
</organism>
<dbReference type="EMBL" id="JABZEO010000011">
    <property type="protein sequence ID" value="NVZ10648.1"/>
    <property type="molecule type" value="Genomic_DNA"/>
</dbReference>